<sequence>MTDQKIVSRRYWLGGKRAASQDRFFREALDPLGWELGDADHWDAAWCTGMPDPAQFKQVSPQRKLNHFPGNSALTVKSRLHDGLAAMRTRVIETFGPTHEAVARLEFFPRVYSMPKDYHALQQAALEHPEKRWILKPKNASKGKGIRVLRDVADALLEPRWMVQEYLANPHTIRGHKYVLRLYVLVASIEPLRVYVYRQGFAKLASEPYDVNDPDNLYSQLTNPDINALNITAEVPVEFIDFDRYRQWLRDQGHDDERLFAQVHDLITLTVISAVDAMRQRTAESGADPRGCYELLGLDCLVDDTLKPWILECNLSPSMGVCAGPESGGIVEEAVKAGLVKDMVSLVGLDAITANASDTAPGTPDSGAAERLASEAQAELARAGDFLRLFPNDDTARYLPFFSLPRLTDIQLADGLAKRPVRRPSLQRWQAAEVFGDDDQLALYATHTGHFYRLNDTASLIWLLATDGLDPDAIAEQLALSAADETAERPAPTRHQLRQQVWDCLSEWCHIGLIRQRGVEHDEARRPSSHAVDEADMSPPGAPCQPMRLVCGGRQWALYTDSAPALVRLSTLLSAQLSPLPDDDHATGLPRLDILRDSPGYLLATEGEVVASRLTLAKLGPAVIAYLARQAASTHQLVIDTGLLTIRDGSAAICLFAASEDADAMAQHLASSSDLTLTRGLRLDASTFALAEPLGLPLGLQTGGKNPSSSIAGIPLPETAQVRTLIWVHHGMATPDAAQGQVSTLDILGALLPSCFTAGGKPLDTDTVTALTDWLSRCERHTVEVSDEVDTTRVLAESLQAFLAPQHAPTGAAATS</sequence>
<comment type="caution">
    <text evidence="5">The sequence shown here is derived from an EMBL/GenBank/DDBJ whole genome shotgun (WGS) entry which is preliminary data.</text>
</comment>
<dbReference type="Pfam" id="PF03133">
    <property type="entry name" value="TTL"/>
    <property type="match status" value="1"/>
</dbReference>
<dbReference type="RefSeq" id="WP_386775445.1">
    <property type="nucleotide sequence ID" value="NZ_JBHRUG010000029.1"/>
</dbReference>
<evidence type="ECO:0000313" key="5">
    <source>
        <dbReference type="EMBL" id="MFC3284962.1"/>
    </source>
</evidence>
<evidence type="ECO:0000313" key="6">
    <source>
        <dbReference type="Proteomes" id="UP001595579"/>
    </source>
</evidence>
<accession>A0ABV7LR11</accession>
<dbReference type="PROSITE" id="PS51221">
    <property type="entry name" value="TTL"/>
    <property type="match status" value="1"/>
</dbReference>
<dbReference type="EMBL" id="JBHRUG010000029">
    <property type="protein sequence ID" value="MFC3284962.1"/>
    <property type="molecule type" value="Genomic_DNA"/>
</dbReference>
<dbReference type="PANTHER" id="PTHR12241">
    <property type="entry name" value="TUBULIN POLYGLUTAMYLASE"/>
    <property type="match status" value="1"/>
</dbReference>
<keyword evidence="2" id="KW-0547">Nucleotide-binding</keyword>
<evidence type="ECO:0000256" key="4">
    <source>
        <dbReference type="SAM" id="MobiDB-lite"/>
    </source>
</evidence>
<keyword evidence="3" id="KW-0067">ATP-binding</keyword>
<dbReference type="SUPFAM" id="SSF56059">
    <property type="entry name" value="Glutathione synthetase ATP-binding domain-like"/>
    <property type="match status" value="1"/>
</dbReference>
<organism evidence="5 6">
    <name type="scientific">Litchfieldella rifensis</name>
    <dbReference type="NCBI Taxonomy" id="762643"/>
    <lineage>
        <taxon>Bacteria</taxon>
        <taxon>Pseudomonadati</taxon>
        <taxon>Pseudomonadota</taxon>
        <taxon>Gammaproteobacteria</taxon>
        <taxon>Oceanospirillales</taxon>
        <taxon>Halomonadaceae</taxon>
        <taxon>Litchfieldella</taxon>
    </lineage>
</organism>
<dbReference type="Gene3D" id="3.30.470.20">
    <property type="entry name" value="ATP-grasp fold, B domain"/>
    <property type="match status" value="1"/>
</dbReference>
<dbReference type="Proteomes" id="UP001595579">
    <property type="component" value="Unassembled WGS sequence"/>
</dbReference>
<dbReference type="InterPro" id="IPR004344">
    <property type="entry name" value="TTL/TTLL_fam"/>
</dbReference>
<proteinExistence type="predicted"/>
<dbReference type="PANTHER" id="PTHR12241:SF162">
    <property type="entry name" value="TUBULIN MONOGLUTAMYLASE TTLL4"/>
    <property type="match status" value="1"/>
</dbReference>
<evidence type="ECO:0000256" key="1">
    <source>
        <dbReference type="ARBA" id="ARBA00022598"/>
    </source>
</evidence>
<protein>
    <submittedName>
        <fullName evidence="5">PqqD family peptide modification chaperone</fullName>
    </submittedName>
</protein>
<keyword evidence="6" id="KW-1185">Reference proteome</keyword>
<gene>
    <name evidence="5" type="ORF">ACFOEV_15280</name>
</gene>
<evidence type="ECO:0000256" key="2">
    <source>
        <dbReference type="ARBA" id="ARBA00022741"/>
    </source>
</evidence>
<feature type="region of interest" description="Disordered" evidence="4">
    <location>
        <begin position="520"/>
        <end position="542"/>
    </location>
</feature>
<name>A0ABV7LR11_9GAMM</name>
<reference evidence="6" key="1">
    <citation type="journal article" date="2019" name="Int. J. Syst. Evol. Microbiol.">
        <title>The Global Catalogue of Microorganisms (GCM) 10K type strain sequencing project: providing services to taxonomists for standard genome sequencing and annotation.</title>
        <authorList>
            <consortium name="The Broad Institute Genomics Platform"/>
            <consortium name="The Broad Institute Genome Sequencing Center for Infectious Disease"/>
            <person name="Wu L."/>
            <person name="Ma J."/>
        </authorList>
    </citation>
    <scope>NUCLEOTIDE SEQUENCE [LARGE SCALE GENOMIC DNA]</scope>
    <source>
        <strain evidence="6">CECT 7698</strain>
    </source>
</reference>
<keyword evidence="1" id="KW-0436">Ligase</keyword>
<evidence type="ECO:0000256" key="3">
    <source>
        <dbReference type="ARBA" id="ARBA00022840"/>
    </source>
</evidence>